<name>A0A0P1AEJ1_PLAHL</name>
<feature type="signal peptide" evidence="2">
    <location>
        <begin position="1"/>
        <end position="18"/>
    </location>
</feature>
<evidence type="ECO:0000256" key="1">
    <source>
        <dbReference type="SAM" id="MobiDB-lite"/>
    </source>
</evidence>
<dbReference type="RefSeq" id="XP_024575799.1">
    <property type="nucleotide sequence ID" value="XM_024724976.1"/>
</dbReference>
<feature type="region of interest" description="Disordered" evidence="1">
    <location>
        <begin position="53"/>
        <end position="73"/>
    </location>
</feature>
<evidence type="ECO:0000256" key="2">
    <source>
        <dbReference type="SAM" id="SignalP"/>
    </source>
</evidence>
<evidence type="ECO:0000313" key="4">
    <source>
        <dbReference type="Proteomes" id="UP000054928"/>
    </source>
</evidence>
<sequence length="217" mass="24469">MKFRLALLFAAATVFVDGSNPSTLPESYQHALSTETPTNSFQLLDTQGGNKYLSSSSKAGTAGSGKKALDEEERNSGELIASTGNKLLTWFDKLKFDGEVLRAVDRQPIFDNEKILETIMQSDKTVNDDVVSFILLRVAHQNIVSKIRGDEREYYLSLLKTILDDEKTRSLFSQRHDKDIRLELERSGNKKVIDIWDELDSRLSEPKEDANKIISKP</sequence>
<evidence type="ECO:0000313" key="3">
    <source>
        <dbReference type="EMBL" id="CEG39430.1"/>
    </source>
</evidence>
<dbReference type="Proteomes" id="UP000054928">
    <property type="component" value="Unassembled WGS sequence"/>
</dbReference>
<feature type="compositionally biased region" description="Low complexity" evidence="1">
    <location>
        <begin position="54"/>
        <end position="66"/>
    </location>
</feature>
<proteinExistence type="predicted"/>
<keyword evidence="2" id="KW-0732">Signal</keyword>
<accession>A0A0P1AEJ1</accession>
<evidence type="ECO:0008006" key="5">
    <source>
        <dbReference type="Google" id="ProtNLM"/>
    </source>
</evidence>
<keyword evidence="4" id="KW-1185">Reference proteome</keyword>
<reference evidence="4" key="1">
    <citation type="submission" date="2014-09" db="EMBL/GenBank/DDBJ databases">
        <authorList>
            <person name="Sharma Rahul"/>
            <person name="Thines Marco"/>
        </authorList>
    </citation>
    <scope>NUCLEOTIDE SEQUENCE [LARGE SCALE GENOMIC DNA]</scope>
</reference>
<dbReference type="AlphaFoldDB" id="A0A0P1AEJ1"/>
<protein>
    <recommendedName>
        <fullName evidence="5">RxLR-like protein</fullName>
    </recommendedName>
</protein>
<feature type="chain" id="PRO_5006058610" description="RxLR-like protein" evidence="2">
    <location>
        <begin position="19"/>
        <end position="217"/>
    </location>
</feature>
<dbReference type="EMBL" id="CCYD01000428">
    <property type="protein sequence ID" value="CEG39430.1"/>
    <property type="molecule type" value="Genomic_DNA"/>
</dbReference>
<dbReference type="GeneID" id="36404732"/>
<organism evidence="3 4">
    <name type="scientific">Plasmopara halstedii</name>
    <name type="common">Downy mildew of sunflower</name>
    <dbReference type="NCBI Taxonomy" id="4781"/>
    <lineage>
        <taxon>Eukaryota</taxon>
        <taxon>Sar</taxon>
        <taxon>Stramenopiles</taxon>
        <taxon>Oomycota</taxon>
        <taxon>Peronosporomycetes</taxon>
        <taxon>Peronosporales</taxon>
        <taxon>Peronosporaceae</taxon>
        <taxon>Plasmopara</taxon>
    </lineage>
</organism>